<dbReference type="Proteomes" id="UP000606008">
    <property type="component" value="Unassembled WGS sequence"/>
</dbReference>
<keyword evidence="3" id="KW-0804">Transcription</keyword>
<organism evidence="5 6">
    <name type="scientific">Fibrivirga algicola</name>
    <dbReference type="NCBI Taxonomy" id="2950420"/>
    <lineage>
        <taxon>Bacteria</taxon>
        <taxon>Pseudomonadati</taxon>
        <taxon>Bacteroidota</taxon>
        <taxon>Cytophagia</taxon>
        <taxon>Cytophagales</taxon>
        <taxon>Spirosomataceae</taxon>
        <taxon>Fibrivirga</taxon>
    </lineage>
</organism>
<dbReference type="PROSITE" id="PS01124">
    <property type="entry name" value="HTH_ARAC_FAMILY_2"/>
    <property type="match status" value="1"/>
</dbReference>
<gene>
    <name evidence="5" type="ORF">F7231_08295</name>
</gene>
<evidence type="ECO:0000313" key="6">
    <source>
        <dbReference type="Proteomes" id="UP000606008"/>
    </source>
</evidence>
<sequence length="246" mass="27888">MSMNPFILALMVRGQTVQIHQHAAYQIAVSLGAPFTSVIDGTVHNSITGFIIKPQVAHLCTVFEQTPLILINVEPYSRASLQLMSLFEPDQDIIVLPTPADVHRYFAPFLHPNSLEWPLDIAHFLTTTRPNDQIDQRVQTIIRQIETHSGTNTLTPKVLADQVFLSPSRMAALFKKETGSSVSKYLLWTRLRQAIVRTLTDRTRHLTEIAYETGFYDQAQLNKYMYEMLGVSPRALKQNSDLIQVL</sequence>
<evidence type="ECO:0000256" key="1">
    <source>
        <dbReference type="ARBA" id="ARBA00023015"/>
    </source>
</evidence>
<reference evidence="5" key="1">
    <citation type="submission" date="2024-05" db="EMBL/GenBank/DDBJ databases">
        <authorList>
            <person name="Jung D.-H."/>
        </authorList>
    </citation>
    <scope>NUCLEOTIDE SEQUENCE</scope>
    <source>
        <strain evidence="5">JA-25</strain>
    </source>
</reference>
<feature type="domain" description="HTH araC/xylS-type" evidence="4">
    <location>
        <begin position="139"/>
        <end position="239"/>
    </location>
</feature>
<dbReference type="Gene3D" id="1.10.10.60">
    <property type="entry name" value="Homeodomain-like"/>
    <property type="match status" value="1"/>
</dbReference>
<dbReference type="EMBL" id="WAEL01000002">
    <property type="protein sequence ID" value="NID10173.1"/>
    <property type="molecule type" value="Genomic_DNA"/>
</dbReference>
<dbReference type="InterPro" id="IPR018060">
    <property type="entry name" value="HTH_AraC"/>
</dbReference>
<accession>A0ABX0QHL7</accession>
<proteinExistence type="predicted"/>
<evidence type="ECO:0000313" key="5">
    <source>
        <dbReference type="EMBL" id="NID10173.1"/>
    </source>
</evidence>
<dbReference type="SUPFAM" id="SSF46689">
    <property type="entry name" value="Homeodomain-like"/>
    <property type="match status" value="1"/>
</dbReference>
<dbReference type="InterPro" id="IPR009057">
    <property type="entry name" value="Homeodomain-like_sf"/>
</dbReference>
<evidence type="ECO:0000259" key="4">
    <source>
        <dbReference type="PROSITE" id="PS01124"/>
    </source>
</evidence>
<evidence type="ECO:0000256" key="3">
    <source>
        <dbReference type="ARBA" id="ARBA00023163"/>
    </source>
</evidence>
<evidence type="ECO:0000256" key="2">
    <source>
        <dbReference type="ARBA" id="ARBA00023125"/>
    </source>
</evidence>
<dbReference type="SMART" id="SM00342">
    <property type="entry name" value="HTH_ARAC"/>
    <property type="match status" value="1"/>
</dbReference>
<keyword evidence="1" id="KW-0805">Transcription regulation</keyword>
<keyword evidence="2" id="KW-0238">DNA-binding</keyword>
<comment type="caution">
    <text evidence="5">The sequence shown here is derived from an EMBL/GenBank/DDBJ whole genome shotgun (WGS) entry which is preliminary data.</text>
</comment>
<keyword evidence="6" id="KW-1185">Reference proteome</keyword>
<dbReference type="PANTHER" id="PTHR43280">
    <property type="entry name" value="ARAC-FAMILY TRANSCRIPTIONAL REGULATOR"/>
    <property type="match status" value="1"/>
</dbReference>
<name>A0ABX0QHL7_9BACT</name>
<dbReference type="PANTHER" id="PTHR43280:SF2">
    <property type="entry name" value="HTH-TYPE TRANSCRIPTIONAL REGULATOR EXSA"/>
    <property type="match status" value="1"/>
</dbReference>
<protein>
    <submittedName>
        <fullName evidence="5">AraC family transcriptional regulator</fullName>
    </submittedName>
</protein>
<dbReference type="Pfam" id="PF12833">
    <property type="entry name" value="HTH_18"/>
    <property type="match status" value="1"/>
</dbReference>